<feature type="domain" description="NADP-dependent oxidoreductase" evidence="2">
    <location>
        <begin position="16"/>
        <end position="300"/>
    </location>
</feature>
<keyword evidence="1" id="KW-0560">Oxidoreductase</keyword>
<keyword evidence="4" id="KW-1185">Reference proteome</keyword>
<dbReference type="PROSITE" id="PS51257">
    <property type="entry name" value="PROKAR_LIPOPROTEIN"/>
    <property type="match status" value="1"/>
</dbReference>
<organism evidence="3 4">
    <name type="scientific">Streptomyces chattanoogensis</name>
    <dbReference type="NCBI Taxonomy" id="66876"/>
    <lineage>
        <taxon>Bacteria</taxon>
        <taxon>Bacillati</taxon>
        <taxon>Actinomycetota</taxon>
        <taxon>Actinomycetes</taxon>
        <taxon>Kitasatosporales</taxon>
        <taxon>Streptomycetaceae</taxon>
        <taxon>Streptomyces</taxon>
    </lineage>
</organism>
<dbReference type="EMBL" id="LGKG01000079">
    <property type="protein sequence ID" value="KPC64664.1"/>
    <property type="molecule type" value="Genomic_DNA"/>
</dbReference>
<dbReference type="GO" id="GO:0016491">
    <property type="term" value="F:oxidoreductase activity"/>
    <property type="evidence" value="ECO:0007669"/>
    <property type="project" value="UniProtKB-KW"/>
</dbReference>
<dbReference type="InterPro" id="IPR020471">
    <property type="entry name" value="AKR"/>
</dbReference>
<dbReference type="PANTHER" id="PTHR43364">
    <property type="entry name" value="NADH-SPECIFIC METHYLGLYOXAL REDUCTASE-RELATED"/>
    <property type="match status" value="1"/>
</dbReference>
<dbReference type="PATRIC" id="fig|66876.3.peg.2349"/>
<evidence type="ECO:0000256" key="1">
    <source>
        <dbReference type="ARBA" id="ARBA00023002"/>
    </source>
</evidence>
<dbReference type="InterPro" id="IPR023210">
    <property type="entry name" value="NADP_OxRdtase_dom"/>
</dbReference>
<accession>A0A0N0XX79</accession>
<evidence type="ECO:0000259" key="2">
    <source>
        <dbReference type="Pfam" id="PF00248"/>
    </source>
</evidence>
<dbReference type="PRINTS" id="PR00069">
    <property type="entry name" value="ALDKETRDTASE"/>
</dbReference>
<dbReference type="PANTHER" id="PTHR43364:SF4">
    <property type="entry name" value="NAD(P)-LINKED OXIDOREDUCTASE SUPERFAMILY PROTEIN"/>
    <property type="match status" value="1"/>
</dbReference>
<dbReference type="InterPro" id="IPR050523">
    <property type="entry name" value="AKR_Detox_Biosynth"/>
</dbReference>
<dbReference type="RefSeq" id="WP_053923442.1">
    <property type="nucleotide sequence ID" value="NZ_LGKG01000079.1"/>
</dbReference>
<reference evidence="4" key="1">
    <citation type="submission" date="2015-07" db="EMBL/GenBank/DDBJ databases">
        <authorList>
            <person name="Ju K.-S."/>
            <person name="Doroghazi J.R."/>
            <person name="Metcalf W.W."/>
        </authorList>
    </citation>
    <scope>NUCLEOTIDE SEQUENCE [LARGE SCALE GENOMIC DNA]</scope>
    <source>
        <strain evidence="4">NRRL ISP-5002</strain>
    </source>
</reference>
<protein>
    <submittedName>
        <fullName evidence="3">Aldo/keto reductase</fullName>
    </submittedName>
</protein>
<dbReference type="Pfam" id="PF00248">
    <property type="entry name" value="Aldo_ket_red"/>
    <property type="match status" value="1"/>
</dbReference>
<comment type="caution">
    <text evidence="3">The sequence shown here is derived from an EMBL/GenBank/DDBJ whole genome shotgun (WGS) entry which is preliminary data.</text>
</comment>
<gene>
    <name evidence="3" type="ORF">ADL29_10770</name>
</gene>
<dbReference type="Proteomes" id="UP000037982">
    <property type="component" value="Unassembled WGS sequence"/>
</dbReference>
<sequence>MRYLSMGTSGLQVSAVGLGCNDLGRSVGLDQARTVISAALDSGITLFDTADVYGDSESVLGECLQGQREEVVLATKFGHQKLGMGYGPAAGAKGGRTYIRRAVEASLRRLRTDYIDLYQIHTPDPHTPIEETLTALTELVREGKVRYIGNSNFAGWQIAEAACTSRSRGLEPFISAQNRWSLLNRDIENEVVPAARRFGLGVLPYFPLSNGLLTGKVRRGKAIPEGTRIAESAYQVTEERLDTVEALIAWGMKNGRSLLEIAIGCLAALPGCSSVIAGAKQPGQVRANAAAGEWIPTAQELREVLELL</sequence>
<dbReference type="GO" id="GO:0005829">
    <property type="term" value="C:cytosol"/>
    <property type="evidence" value="ECO:0007669"/>
    <property type="project" value="TreeGrafter"/>
</dbReference>
<evidence type="ECO:0000313" key="4">
    <source>
        <dbReference type="Proteomes" id="UP000037982"/>
    </source>
</evidence>
<dbReference type="InterPro" id="IPR036812">
    <property type="entry name" value="NAD(P)_OxRdtase_dom_sf"/>
</dbReference>
<dbReference type="AlphaFoldDB" id="A0A0N0XX79"/>
<dbReference type="SUPFAM" id="SSF51430">
    <property type="entry name" value="NAD(P)-linked oxidoreductase"/>
    <property type="match status" value="1"/>
</dbReference>
<dbReference type="Gene3D" id="3.20.20.100">
    <property type="entry name" value="NADP-dependent oxidoreductase domain"/>
    <property type="match status" value="1"/>
</dbReference>
<evidence type="ECO:0000313" key="3">
    <source>
        <dbReference type="EMBL" id="KPC64664.1"/>
    </source>
</evidence>
<proteinExistence type="predicted"/>
<name>A0A0N0XX79_9ACTN</name>